<dbReference type="PROSITE" id="PS50045">
    <property type="entry name" value="SIGMA54_INTERACT_4"/>
    <property type="match status" value="1"/>
</dbReference>
<dbReference type="InterPro" id="IPR035965">
    <property type="entry name" value="PAS-like_dom_sf"/>
</dbReference>
<evidence type="ECO:0000256" key="2">
    <source>
        <dbReference type="ARBA" id="ARBA00022840"/>
    </source>
</evidence>
<keyword evidence="4" id="KW-0238">DNA-binding</keyword>
<sequence length="689" mass="77628">MKRALIIGSEKDCLSLVEVLSQTDQLDVVGCVCHEKSSKLTTYFKHQFHVYNDWKSALDNLPLNVIIEMTGSTRIYEDILTFVKDSNITVIPHSIAYILLHLLEEKEDLISEISDHHEKMKNIVETTHDGMIAIDKSEKITLMNRRAEQIASISATNAIGKKINSVIPSSQLPRVLQTKEVERNKKQLISKDKTIVTTRVPMMKNEELIGALGVFKDVTEIVKMAEEVTNLKSIQTMLEAIINSSNDAISVVDEKGIGMLINPAYTRLTGLTKDKVLGQPATADISEGESMHLRVLKTKAPVRGVRMKVGPAKRDVIVNVAPVIVDDHLKGSVAVIHDRSEIVTLSKQLEQAKQMIRTLEAKYCFKDIIGHSAGLQTAIAQAKVAAATPVTILLRGESGTGKELFAHAIHNESDRKYNNFIRVNCAAISETLLESELFGYEDGAFSGAKRGGKKGFFEDAHKGSIFLDEIGELSPSMQAKLLRVLQEREIVRVGGTKPISVDVRVIAATNDEMEEKIAKNQFRADLYYRLNRMPIFIPPLRERRDDFQELADHIFTKLNKDYGRNVTTMSTEVLEALQRYNWPGNVRELENILGMAMIYMHYTDNEMKLHHLPAFPHTTDHHVEEQPDVQLDQFLNAKMSLQEIVDNQEKEVLKKVLVNNNGNKTQTAKVLKISIRNLYYKLKKHHLID</sequence>
<dbReference type="Pfam" id="PF25601">
    <property type="entry name" value="AAA_lid_14"/>
    <property type="match status" value="1"/>
</dbReference>
<keyword evidence="1" id="KW-0547">Nucleotide-binding</keyword>
<keyword evidence="2" id="KW-0067">ATP-binding</keyword>
<evidence type="ECO:0000313" key="9">
    <source>
        <dbReference type="Proteomes" id="UP001057753"/>
    </source>
</evidence>
<dbReference type="PROSITE" id="PS00688">
    <property type="entry name" value="SIGMA54_INTERACT_3"/>
    <property type="match status" value="1"/>
</dbReference>
<dbReference type="InterPro" id="IPR009057">
    <property type="entry name" value="Homeodomain-like_sf"/>
</dbReference>
<dbReference type="AlphaFoldDB" id="A0A9Q4B1K2"/>
<feature type="domain" description="PAS" evidence="7">
    <location>
        <begin position="234"/>
        <end position="285"/>
    </location>
</feature>
<feature type="domain" description="PAS" evidence="7">
    <location>
        <begin position="116"/>
        <end position="161"/>
    </location>
</feature>
<reference evidence="8" key="1">
    <citation type="submission" date="2020-06" db="EMBL/GenBank/DDBJ databases">
        <title>Insight into the genomes of haloalkaliphilic bacilli from Kenyan soda lakes.</title>
        <authorList>
            <person name="Mwirichia R."/>
            <person name="Villamizar G.C."/>
            <person name="Poehlein A."/>
            <person name="Mugweru J."/>
            <person name="Kipnyargis A."/>
            <person name="Kiplimo D."/>
            <person name="Orwa P."/>
            <person name="Daniel R."/>
        </authorList>
    </citation>
    <scope>NUCLEOTIDE SEQUENCE</scope>
    <source>
        <strain evidence="8">B1096_S55</strain>
    </source>
</reference>
<dbReference type="CDD" id="cd00130">
    <property type="entry name" value="PAS"/>
    <property type="match status" value="2"/>
</dbReference>
<dbReference type="InterPro" id="IPR003593">
    <property type="entry name" value="AAA+_ATPase"/>
</dbReference>
<dbReference type="Gene3D" id="1.10.10.60">
    <property type="entry name" value="Homeodomain-like"/>
    <property type="match status" value="1"/>
</dbReference>
<organism evidence="8 9">
    <name type="scientific">Salipaludibacillus agaradhaerens</name>
    <name type="common">Bacillus agaradhaerens</name>
    <dbReference type="NCBI Taxonomy" id="76935"/>
    <lineage>
        <taxon>Bacteria</taxon>
        <taxon>Bacillati</taxon>
        <taxon>Bacillota</taxon>
        <taxon>Bacilli</taxon>
        <taxon>Bacillales</taxon>
        <taxon>Bacillaceae</taxon>
    </lineage>
</organism>
<dbReference type="SMART" id="SM00091">
    <property type="entry name" value="PAS"/>
    <property type="match status" value="2"/>
</dbReference>
<dbReference type="Pfam" id="PF02954">
    <property type="entry name" value="HTH_8"/>
    <property type="match status" value="1"/>
</dbReference>
<dbReference type="SUPFAM" id="SSF55785">
    <property type="entry name" value="PYP-like sensor domain (PAS domain)"/>
    <property type="match status" value="2"/>
</dbReference>
<dbReference type="InterPro" id="IPR002078">
    <property type="entry name" value="Sigma_54_int"/>
</dbReference>
<keyword evidence="3" id="KW-0805">Transcription regulation</keyword>
<dbReference type="FunFam" id="3.40.50.300:FF:000006">
    <property type="entry name" value="DNA-binding transcriptional regulator NtrC"/>
    <property type="match status" value="1"/>
</dbReference>
<name>A0A9Q4B1K2_SALAG</name>
<dbReference type="InterPro" id="IPR058031">
    <property type="entry name" value="AAA_lid_NorR"/>
</dbReference>
<evidence type="ECO:0000313" key="8">
    <source>
        <dbReference type="EMBL" id="MCR6096652.1"/>
    </source>
</evidence>
<dbReference type="InterPro" id="IPR002197">
    <property type="entry name" value="HTH_Fis"/>
</dbReference>
<dbReference type="Gene3D" id="1.10.8.60">
    <property type="match status" value="1"/>
</dbReference>
<dbReference type="PROSITE" id="PS50112">
    <property type="entry name" value="PAS"/>
    <property type="match status" value="2"/>
</dbReference>
<dbReference type="InterPro" id="IPR025944">
    <property type="entry name" value="Sigma_54_int_dom_CS"/>
</dbReference>
<dbReference type="PROSITE" id="PS00675">
    <property type="entry name" value="SIGMA54_INTERACT_1"/>
    <property type="match status" value="1"/>
</dbReference>
<dbReference type="PROSITE" id="PS00676">
    <property type="entry name" value="SIGMA54_INTERACT_2"/>
    <property type="match status" value="1"/>
</dbReference>
<feature type="domain" description="Sigma-54 factor interaction" evidence="6">
    <location>
        <begin position="368"/>
        <end position="598"/>
    </location>
</feature>
<dbReference type="GO" id="GO:0043565">
    <property type="term" value="F:sequence-specific DNA binding"/>
    <property type="evidence" value="ECO:0007669"/>
    <property type="project" value="InterPro"/>
</dbReference>
<evidence type="ECO:0000259" key="6">
    <source>
        <dbReference type="PROSITE" id="PS50045"/>
    </source>
</evidence>
<dbReference type="PANTHER" id="PTHR32071">
    <property type="entry name" value="TRANSCRIPTIONAL REGULATORY PROTEIN"/>
    <property type="match status" value="1"/>
</dbReference>
<dbReference type="GO" id="GO:0005524">
    <property type="term" value="F:ATP binding"/>
    <property type="evidence" value="ECO:0007669"/>
    <property type="project" value="UniProtKB-KW"/>
</dbReference>
<proteinExistence type="predicted"/>
<evidence type="ECO:0000259" key="7">
    <source>
        <dbReference type="PROSITE" id="PS50112"/>
    </source>
</evidence>
<evidence type="ECO:0000256" key="5">
    <source>
        <dbReference type="ARBA" id="ARBA00023163"/>
    </source>
</evidence>
<dbReference type="PANTHER" id="PTHR32071:SF121">
    <property type="entry name" value="SIGMA L-DEPENDENT TRANSCRIPTIONAL REGULATOR YQIR-RELATED"/>
    <property type="match status" value="1"/>
</dbReference>
<gene>
    <name evidence="8" type="ORF">HXA33_08795</name>
</gene>
<dbReference type="SUPFAM" id="SSF46689">
    <property type="entry name" value="Homeodomain-like"/>
    <property type="match status" value="1"/>
</dbReference>
<dbReference type="InterPro" id="IPR025662">
    <property type="entry name" value="Sigma_54_int_dom_ATP-bd_1"/>
</dbReference>
<dbReference type="SMART" id="SM00382">
    <property type="entry name" value="AAA"/>
    <property type="match status" value="1"/>
</dbReference>
<protein>
    <submittedName>
        <fullName evidence="8">Sigma-54-dependent transcriptional regulator</fullName>
    </submittedName>
</protein>
<dbReference type="NCBIfam" id="TIGR00229">
    <property type="entry name" value="sensory_box"/>
    <property type="match status" value="2"/>
</dbReference>
<dbReference type="GO" id="GO:0006355">
    <property type="term" value="P:regulation of DNA-templated transcription"/>
    <property type="evidence" value="ECO:0007669"/>
    <property type="project" value="InterPro"/>
</dbReference>
<dbReference type="Gene3D" id="3.40.50.300">
    <property type="entry name" value="P-loop containing nucleotide triphosphate hydrolases"/>
    <property type="match status" value="1"/>
</dbReference>
<dbReference type="Pfam" id="PF00989">
    <property type="entry name" value="PAS"/>
    <property type="match status" value="2"/>
</dbReference>
<dbReference type="PRINTS" id="PR01590">
    <property type="entry name" value="HTHFIS"/>
</dbReference>
<keyword evidence="9" id="KW-1185">Reference proteome</keyword>
<dbReference type="InterPro" id="IPR000014">
    <property type="entry name" value="PAS"/>
</dbReference>
<comment type="caution">
    <text evidence="8">The sequence shown here is derived from an EMBL/GenBank/DDBJ whole genome shotgun (WGS) entry which is preliminary data.</text>
</comment>
<dbReference type="InterPro" id="IPR027417">
    <property type="entry name" value="P-loop_NTPase"/>
</dbReference>
<accession>A0A9Q4B1K2</accession>
<evidence type="ECO:0000256" key="1">
    <source>
        <dbReference type="ARBA" id="ARBA00022741"/>
    </source>
</evidence>
<evidence type="ECO:0000256" key="3">
    <source>
        <dbReference type="ARBA" id="ARBA00023015"/>
    </source>
</evidence>
<dbReference type="InterPro" id="IPR025943">
    <property type="entry name" value="Sigma_54_int_dom_ATP-bd_2"/>
</dbReference>
<dbReference type="Gene3D" id="3.30.450.20">
    <property type="entry name" value="PAS domain"/>
    <property type="match status" value="2"/>
</dbReference>
<dbReference type="RefSeq" id="WP_257821200.1">
    <property type="nucleotide sequence ID" value="NZ_JABXYM010000001.1"/>
</dbReference>
<dbReference type="InterPro" id="IPR013767">
    <property type="entry name" value="PAS_fold"/>
</dbReference>
<dbReference type="EMBL" id="JABXYM010000001">
    <property type="protein sequence ID" value="MCR6096652.1"/>
    <property type="molecule type" value="Genomic_DNA"/>
</dbReference>
<dbReference type="Proteomes" id="UP001057753">
    <property type="component" value="Unassembled WGS sequence"/>
</dbReference>
<dbReference type="CDD" id="cd00009">
    <property type="entry name" value="AAA"/>
    <property type="match status" value="1"/>
</dbReference>
<evidence type="ECO:0000256" key="4">
    <source>
        <dbReference type="ARBA" id="ARBA00023125"/>
    </source>
</evidence>
<dbReference type="Pfam" id="PF00158">
    <property type="entry name" value="Sigma54_activat"/>
    <property type="match status" value="1"/>
</dbReference>
<dbReference type="SUPFAM" id="SSF52540">
    <property type="entry name" value="P-loop containing nucleoside triphosphate hydrolases"/>
    <property type="match status" value="1"/>
</dbReference>
<keyword evidence="5" id="KW-0804">Transcription</keyword>